<reference evidence="2 3" key="1">
    <citation type="submission" date="2013-04" db="EMBL/GenBank/DDBJ databases">
        <title>The Genome Sequence of Bacteroides thetaiotaomicron dnLKV9.</title>
        <authorList>
            <consortium name="The Broad Institute Genomics Platform"/>
            <consortium name="The Broad Institute Genome Sequencing Center for Infectious Disease"/>
            <person name="Earl A."/>
            <person name="Xavier R."/>
            <person name="Kuhn K."/>
            <person name="Stappenbeck T."/>
            <person name="Walker B."/>
            <person name="Young S."/>
            <person name="Zeng Q."/>
            <person name="Gargeya S."/>
            <person name="Fitzgerald M."/>
            <person name="Haas B."/>
            <person name="Abouelleil A."/>
            <person name="Allen A.W."/>
            <person name="Alvarado L."/>
            <person name="Arachchi H.M."/>
            <person name="Berlin A.M."/>
            <person name="Chapman S.B."/>
            <person name="Gainer-Dewar J."/>
            <person name="Goldberg J."/>
            <person name="Griggs A."/>
            <person name="Gujja S."/>
            <person name="Hansen M."/>
            <person name="Howarth C."/>
            <person name="Imamovic A."/>
            <person name="Ireland A."/>
            <person name="Larimer J."/>
            <person name="McCowan C."/>
            <person name="Murphy C."/>
            <person name="Pearson M."/>
            <person name="Poon T.W."/>
            <person name="Priest M."/>
            <person name="Roberts A."/>
            <person name="Saif S."/>
            <person name="Shea T."/>
            <person name="Sisk P."/>
            <person name="Sykes S."/>
            <person name="Wortman J."/>
            <person name="Nusbaum C."/>
            <person name="Birren B."/>
        </authorList>
    </citation>
    <scope>NUCLEOTIDE SEQUENCE [LARGE SCALE GENOMIC DNA]</scope>
    <source>
        <strain evidence="3">dnLKV9</strain>
    </source>
</reference>
<dbReference type="Proteomes" id="UP000014207">
    <property type="component" value="Unassembled WGS sequence"/>
</dbReference>
<keyword evidence="1" id="KW-0812">Transmembrane</keyword>
<dbReference type="PATRIC" id="fig|1235785.3.peg.2047"/>
<feature type="transmembrane region" description="Helical" evidence="1">
    <location>
        <begin position="20"/>
        <end position="37"/>
    </location>
</feature>
<protein>
    <submittedName>
        <fullName evidence="2">Uncharacterized protein</fullName>
    </submittedName>
</protein>
<comment type="caution">
    <text evidence="2">The sequence shown here is derived from an EMBL/GenBank/DDBJ whole genome shotgun (WGS) entry which is preliminary data.</text>
</comment>
<keyword evidence="1" id="KW-0472">Membrane</keyword>
<accession>R9H8V3</accession>
<feature type="transmembrane region" description="Helical" evidence="1">
    <location>
        <begin position="121"/>
        <end position="140"/>
    </location>
</feature>
<evidence type="ECO:0000256" key="1">
    <source>
        <dbReference type="SAM" id="Phobius"/>
    </source>
</evidence>
<evidence type="ECO:0000313" key="3">
    <source>
        <dbReference type="Proteomes" id="UP000014207"/>
    </source>
</evidence>
<gene>
    <name evidence="2" type="ORF">C799_02051</name>
</gene>
<feature type="transmembrane region" description="Helical" evidence="1">
    <location>
        <begin position="44"/>
        <end position="60"/>
    </location>
</feature>
<dbReference type="EMBL" id="ASSM01000009">
    <property type="protein sequence ID" value="EOS00206.1"/>
    <property type="molecule type" value="Genomic_DNA"/>
</dbReference>
<dbReference type="AlphaFoldDB" id="R9H8V3"/>
<name>R9H8V3_BACT4</name>
<keyword evidence="1" id="KW-1133">Transmembrane helix</keyword>
<sequence length="143" mass="16818">MTGKMKSTGIDKTTNMNWYIYWYYVNVYFFRILIGWMRRGMGRGLAFYMLLSFSPLYALYALPVMVAERYFGMTTVYNQYIFWVLIFGVPVIHLSIFYPGSKRDAKWENEYRRTCTDGKNLLAILFSLCCIVATGVLLFVNHV</sequence>
<evidence type="ECO:0000313" key="2">
    <source>
        <dbReference type="EMBL" id="EOS00206.1"/>
    </source>
</evidence>
<proteinExistence type="predicted"/>
<organism evidence="2 3">
    <name type="scientific">Bacteroides thetaiotaomicron dnLKV9</name>
    <dbReference type="NCBI Taxonomy" id="1235785"/>
    <lineage>
        <taxon>Bacteria</taxon>
        <taxon>Pseudomonadati</taxon>
        <taxon>Bacteroidota</taxon>
        <taxon>Bacteroidia</taxon>
        <taxon>Bacteroidales</taxon>
        <taxon>Bacteroidaceae</taxon>
        <taxon>Bacteroides</taxon>
    </lineage>
</organism>
<feature type="transmembrane region" description="Helical" evidence="1">
    <location>
        <begin position="80"/>
        <end position="100"/>
    </location>
</feature>
<dbReference type="HOGENOM" id="CLU_1990499_0_0_10"/>